<sequence length="217" mass="24448">MTQIQVPGDHFSAVSRIQRFMIQPVSAGFSFSSGSQVNNSRGAALDVYDFPKSGPTPTSTHCNRKKLYIPRIATVIREGNRAIAAGKGQPGAKRSYLEPLMIYNPFTLPTTSESQDRYFSTAAFITTYTCRPHDVDSCYPEFEWVRELFNERRTKTMQNVLSFKLIHSPYQQSFINSQETSWPVTSQFERGYVRQVGDGAGNMTFVLVEGVPDFSTE</sequence>
<organism evidence="1 2">
    <name type="scientific">Lentinula aff. lateritia</name>
    <dbReference type="NCBI Taxonomy" id="2804960"/>
    <lineage>
        <taxon>Eukaryota</taxon>
        <taxon>Fungi</taxon>
        <taxon>Dikarya</taxon>
        <taxon>Basidiomycota</taxon>
        <taxon>Agaricomycotina</taxon>
        <taxon>Agaricomycetes</taxon>
        <taxon>Agaricomycetidae</taxon>
        <taxon>Agaricales</taxon>
        <taxon>Marasmiineae</taxon>
        <taxon>Omphalotaceae</taxon>
        <taxon>Lentinula</taxon>
    </lineage>
</organism>
<keyword evidence="2" id="KW-1185">Reference proteome</keyword>
<gene>
    <name evidence="1" type="ORF">F5876DRAFT_63595</name>
</gene>
<comment type="caution">
    <text evidence="1">The sequence shown here is derived from an EMBL/GenBank/DDBJ whole genome shotgun (WGS) entry which is preliminary data.</text>
</comment>
<reference evidence="1" key="1">
    <citation type="submission" date="2022-09" db="EMBL/GenBank/DDBJ databases">
        <title>A Global Phylogenomic Analysis of the Shiitake Genus Lentinula.</title>
        <authorList>
            <consortium name="DOE Joint Genome Institute"/>
            <person name="Sierra-Patev S."/>
            <person name="Min B."/>
            <person name="Naranjo-Ortiz M."/>
            <person name="Looney B."/>
            <person name="Konkel Z."/>
            <person name="Slot J.C."/>
            <person name="Sakamoto Y."/>
            <person name="Steenwyk J.L."/>
            <person name="Rokas A."/>
            <person name="Carro J."/>
            <person name="Camarero S."/>
            <person name="Ferreira P."/>
            <person name="Molpeceres G."/>
            <person name="Ruiz-Duenas F.J."/>
            <person name="Serrano A."/>
            <person name="Henrissat B."/>
            <person name="Drula E."/>
            <person name="Hughes K.W."/>
            <person name="Mata J.L."/>
            <person name="Ishikawa N.K."/>
            <person name="Vargas-Isla R."/>
            <person name="Ushijima S."/>
            <person name="Smith C.A."/>
            <person name="Ahrendt S."/>
            <person name="Andreopoulos W."/>
            <person name="He G."/>
            <person name="Labutti K."/>
            <person name="Lipzen A."/>
            <person name="Ng V."/>
            <person name="Riley R."/>
            <person name="Sandor L."/>
            <person name="Barry K."/>
            <person name="Martinez A.T."/>
            <person name="Xiao Y."/>
            <person name="Gibbons J.G."/>
            <person name="Terashima K."/>
            <person name="Grigoriev I.V."/>
            <person name="Hibbett D.S."/>
        </authorList>
    </citation>
    <scope>NUCLEOTIDE SEQUENCE</scope>
    <source>
        <strain evidence="1">TMI1499</strain>
    </source>
</reference>
<accession>A0ACC1U8E6</accession>
<evidence type="ECO:0000313" key="2">
    <source>
        <dbReference type="Proteomes" id="UP001163835"/>
    </source>
</evidence>
<dbReference type="EMBL" id="MU795008">
    <property type="protein sequence ID" value="KAJ3812939.1"/>
    <property type="molecule type" value="Genomic_DNA"/>
</dbReference>
<name>A0ACC1U8E6_9AGAR</name>
<protein>
    <submittedName>
        <fullName evidence="1">Uncharacterized protein</fullName>
    </submittedName>
</protein>
<dbReference type="Proteomes" id="UP001163835">
    <property type="component" value="Unassembled WGS sequence"/>
</dbReference>
<evidence type="ECO:0000313" key="1">
    <source>
        <dbReference type="EMBL" id="KAJ3812939.1"/>
    </source>
</evidence>
<proteinExistence type="predicted"/>